<protein>
    <submittedName>
        <fullName evidence="1">Uncharacterized protein</fullName>
    </submittedName>
</protein>
<dbReference type="AlphaFoldDB" id="A0A2K3P8G7"/>
<comment type="caution">
    <text evidence="1">The sequence shown here is derived from an EMBL/GenBank/DDBJ whole genome shotgun (WGS) entry which is preliminary data.</text>
</comment>
<gene>
    <name evidence="1" type="ORF">L195_g008186</name>
</gene>
<reference evidence="1 2" key="1">
    <citation type="journal article" date="2014" name="Am. J. Bot.">
        <title>Genome assembly and annotation for red clover (Trifolium pratense; Fabaceae).</title>
        <authorList>
            <person name="Istvanek J."/>
            <person name="Jaros M."/>
            <person name="Krenek A."/>
            <person name="Repkova J."/>
        </authorList>
    </citation>
    <scope>NUCLEOTIDE SEQUENCE [LARGE SCALE GENOMIC DNA]</scope>
    <source>
        <strain evidence="2">cv. Tatra</strain>
        <tissue evidence="1">Young leaves</tissue>
    </source>
</reference>
<organism evidence="1 2">
    <name type="scientific">Trifolium pratense</name>
    <name type="common">Red clover</name>
    <dbReference type="NCBI Taxonomy" id="57577"/>
    <lineage>
        <taxon>Eukaryota</taxon>
        <taxon>Viridiplantae</taxon>
        <taxon>Streptophyta</taxon>
        <taxon>Embryophyta</taxon>
        <taxon>Tracheophyta</taxon>
        <taxon>Spermatophyta</taxon>
        <taxon>Magnoliopsida</taxon>
        <taxon>eudicotyledons</taxon>
        <taxon>Gunneridae</taxon>
        <taxon>Pentapetalae</taxon>
        <taxon>rosids</taxon>
        <taxon>fabids</taxon>
        <taxon>Fabales</taxon>
        <taxon>Fabaceae</taxon>
        <taxon>Papilionoideae</taxon>
        <taxon>50 kb inversion clade</taxon>
        <taxon>NPAAA clade</taxon>
        <taxon>Hologalegina</taxon>
        <taxon>IRL clade</taxon>
        <taxon>Trifolieae</taxon>
        <taxon>Trifolium</taxon>
    </lineage>
</organism>
<evidence type="ECO:0000313" key="1">
    <source>
        <dbReference type="EMBL" id="PNY11576.1"/>
    </source>
</evidence>
<evidence type="ECO:0000313" key="2">
    <source>
        <dbReference type="Proteomes" id="UP000236291"/>
    </source>
</evidence>
<name>A0A2K3P8G7_TRIPR</name>
<sequence length="87" mass="9822">MVSKRNTLNHNVEESHTVQGIVSTNQRSAPVIDISMTMMEGWLKRCTRKVEDGKRTVSLNRSLFLICRHYSLNSATLFDAVIVCVAL</sequence>
<reference evidence="1 2" key="2">
    <citation type="journal article" date="2017" name="Front. Plant Sci.">
        <title>Gene Classification and Mining of Molecular Markers Useful in Red Clover (Trifolium pratense) Breeding.</title>
        <authorList>
            <person name="Istvanek J."/>
            <person name="Dluhosova J."/>
            <person name="Dluhos P."/>
            <person name="Patkova L."/>
            <person name="Nedelnik J."/>
            <person name="Repkova J."/>
        </authorList>
    </citation>
    <scope>NUCLEOTIDE SEQUENCE [LARGE SCALE GENOMIC DNA]</scope>
    <source>
        <strain evidence="2">cv. Tatra</strain>
        <tissue evidence="1">Young leaves</tissue>
    </source>
</reference>
<dbReference type="EMBL" id="ASHM01004634">
    <property type="protein sequence ID" value="PNY11576.1"/>
    <property type="molecule type" value="Genomic_DNA"/>
</dbReference>
<dbReference type="Proteomes" id="UP000236291">
    <property type="component" value="Unassembled WGS sequence"/>
</dbReference>
<accession>A0A2K3P8G7</accession>
<proteinExistence type="predicted"/>